<accession>A0ABV8LZ85</accession>
<organism evidence="2 3">
    <name type="scientific">Hamadaea flava</name>
    <dbReference type="NCBI Taxonomy" id="1742688"/>
    <lineage>
        <taxon>Bacteria</taxon>
        <taxon>Bacillati</taxon>
        <taxon>Actinomycetota</taxon>
        <taxon>Actinomycetes</taxon>
        <taxon>Micromonosporales</taxon>
        <taxon>Micromonosporaceae</taxon>
        <taxon>Hamadaea</taxon>
    </lineage>
</organism>
<keyword evidence="3" id="KW-1185">Reference proteome</keyword>
<reference evidence="3" key="1">
    <citation type="journal article" date="2019" name="Int. J. Syst. Evol. Microbiol.">
        <title>The Global Catalogue of Microorganisms (GCM) 10K type strain sequencing project: providing services to taxonomists for standard genome sequencing and annotation.</title>
        <authorList>
            <consortium name="The Broad Institute Genomics Platform"/>
            <consortium name="The Broad Institute Genome Sequencing Center for Infectious Disease"/>
            <person name="Wu L."/>
            <person name="Ma J."/>
        </authorList>
    </citation>
    <scope>NUCLEOTIDE SEQUENCE [LARGE SCALE GENOMIC DNA]</scope>
    <source>
        <strain evidence="3">CGMCC 4.7289</strain>
    </source>
</reference>
<protein>
    <submittedName>
        <fullName evidence="2">Uncharacterized protein</fullName>
    </submittedName>
</protein>
<dbReference type="EMBL" id="JBHSAY010000029">
    <property type="protein sequence ID" value="MFC4136417.1"/>
    <property type="molecule type" value="Genomic_DNA"/>
</dbReference>
<evidence type="ECO:0000313" key="2">
    <source>
        <dbReference type="EMBL" id="MFC4136417.1"/>
    </source>
</evidence>
<feature type="signal peptide" evidence="1">
    <location>
        <begin position="1"/>
        <end position="29"/>
    </location>
</feature>
<evidence type="ECO:0000256" key="1">
    <source>
        <dbReference type="SAM" id="SignalP"/>
    </source>
</evidence>
<dbReference type="RefSeq" id="WP_253750792.1">
    <property type="nucleotide sequence ID" value="NZ_JAMZDZ010000001.1"/>
</dbReference>
<proteinExistence type="predicted"/>
<sequence>MTGSALLRPLLFVAVVLMGVLLHPAGAHADDRAKLTDAEARARLKAAGITWWSSSDCTNRLRADCTSFDQIRRTTIAGVVTLRKSSTCPIMVTGGTETGHGAGTYTHWNGWKVDIALNDCVNKYVRSWFHDVGTISGWGHQYRAPSGNLYTNEGNHWDILYYTCGGCDPEPVPPRPAVAPDRSAAG</sequence>
<feature type="chain" id="PRO_5047028189" evidence="1">
    <location>
        <begin position="30"/>
        <end position="186"/>
    </location>
</feature>
<gene>
    <name evidence="2" type="ORF">ACFOZ4_37910</name>
</gene>
<dbReference type="Proteomes" id="UP001595816">
    <property type="component" value="Unassembled WGS sequence"/>
</dbReference>
<evidence type="ECO:0000313" key="3">
    <source>
        <dbReference type="Proteomes" id="UP001595816"/>
    </source>
</evidence>
<keyword evidence="1" id="KW-0732">Signal</keyword>
<comment type="caution">
    <text evidence="2">The sequence shown here is derived from an EMBL/GenBank/DDBJ whole genome shotgun (WGS) entry which is preliminary data.</text>
</comment>
<name>A0ABV8LZ85_9ACTN</name>